<dbReference type="GO" id="GO:0031625">
    <property type="term" value="F:ubiquitin protein ligase binding"/>
    <property type="evidence" value="ECO:0007669"/>
    <property type="project" value="InterPro"/>
</dbReference>
<proteinExistence type="inferred from homology"/>
<evidence type="ECO:0000259" key="8">
    <source>
        <dbReference type="PROSITE" id="PS50069"/>
    </source>
</evidence>
<dbReference type="Gene3D" id="3.30.230.130">
    <property type="entry name" value="Cullin, Chain C, Domain 2"/>
    <property type="match status" value="1"/>
</dbReference>
<keyword evidence="3" id="KW-0833">Ubl conjugation pathway</keyword>
<dbReference type="GO" id="GO:0031461">
    <property type="term" value="C:cullin-RING ubiquitin ligase complex"/>
    <property type="evidence" value="ECO:0007669"/>
    <property type="project" value="InterPro"/>
</dbReference>
<dbReference type="Proteomes" id="UP000653305">
    <property type="component" value="Unassembled WGS sequence"/>
</dbReference>
<dbReference type="SMART" id="SM00182">
    <property type="entry name" value="CULLIN"/>
    <property type="match status" value="1"/>
</dbReference>
<organism evidence="9 10">
    <name type="scientific">Phtheirospermum japonicum</name>
    <dbReference type="NCBI Taxonomy" id="374723"/>
    <lineage>
        <taxon>Eukaryota</taxon>
        <taxon>Viridiplantae</taxon>
        <taxon>Streptophyta</taxon>
        <taxon>Embryophyta</taxon>
        <taxon>Tracheophyta</taxon>
        <taxon>Spermatophyta</taxon>
        <taxon>Magnoliopsida</taxon>
        <taxon>eudicotyledons</taxon>
        <taxon>Gunneridae</taxon>
        <taxon>Pentapetalae</taxon>
        <taxon>asterids</taxon>
        <taxon>lamiids</taxon>
        <taxon>Lamiales</taxon>
        <taxon>Orobanchaceae</taxon>
        <taxon>Orobanchaceae incertae sedis</taxon>
        <taxon>Phtheirospermum</taxon>
    </lineage>
</organism>
<dbReference type="Pfam" id="PF10557">
    <property type="entry name" value="Cullin_Nedd8"/>
    <property type="match status" value="1"/>
</dbReference>
<reference evidence="9" key="1">
    <citation type="submission" date="2020-07" db="EMBL/GenBank/DDBJ databases">
        <title>Ethylene signaling mediates host invasion by parasitic plants.</title>
        <authorList>
            <person name="Yoshida S."/>
        </authorList>
    </citation>
    <scope>NUCLEOTIDE SEQUENCE</scope>
    <source>
        <strain evidence="9">Okayama</strain>
    </source>
</reference>
<dbReference type="GO" id="GO:0006511">
    <property type="term" value="P:ubiquitin-dependent protein catabolic process"/>
    <property type="evidence" value="ECO:0007669"/>
    <property type="project" value="InterPro"/>
</dbReference>
<keyword evidence="10" id="KW-1185">Reference proteome</keyword>
<dbReference type="InterPro" id="IPR001373">
    <property type="entry name" value="Cullin_N"/>
</dbReference>
<dbReference type="FunFam" id="1.20.1310.10:FF:000013">
    <property type="entry name" value="Cullin-1 like"/>
    <property type="match status" value="1"/>
</dbReference>
<dbReference type="FunFam" id="1.10.10.10:FF:000503">
    <property type="entry name" value="Cullin-1"/>
    <property type="match status" value="1"/>
</dbReference>
<dbReference type="PANTHER" id="PTHR11932">
    <property type="entry name" value="CULLIN"/>
    <property type="match status" value="1"/>
</dbReference>
<dbReference type="Pfam" id="PF00888">
    <property type="entry name" value="Cullin"/>
    <property type="match status" value="1"/>
</dbReference>
<evidence type="ECO:0000256" key="1">
    <source>
        <dbReference type="ARBA" id="ARBA00006019"/>
    </source>
</evidence>
<dbReference type="PROSITE" id="PS01256">
    <property type="entry name" value="CULLIN_1"/>
    <property type="match status" value="1"/>
</dbReference>
<evidence type="ECO:0000313" key="10">
    <source>
        <dbReference type="Proteomes" id="UP000653305"/>
    </source>
</evidence>
<dbReference type="PROSITE" id="PS50069">
    <property type="entry name" value="CULLIN_2"/>
    <property type="match status" value="1"/>
</dbReference>
<dbReference type="InterPro" id="IPR019559">
    <property type="entry name" value="Cullin_neddylation_domain"/>
</dbReference>
<dbReference type="InterPro" id="IPR059120">
    <property type="entry name" value="Cullin-like_AB"/>
</dbReference>
<dbReference type="InterPro" id="IPR045093">
    <property type="entry name" value="Cullin"/>
</dbReference>
<dbReference type="InterPro" id="IPR016157">
    <property type="entry name" value="Cullin_CS"/>
</dbReference>
<gene>
    <name evidence="9" type="ORF">PHJA_000338200</name>
</gene>
<sequence>MTMNQRNTIDLEQGWDFMQKGITKLINILEELPEPQFSSEDYMMLYTTIYNMCTQKPPHDYSQQLYDKYREAFEEYITSTVLPSLREKHDEFMLRELVKRWQNHKVMVRWLSRFFFYLDRYFIARRSLPGLNEVGLACFRDLFLNLKPGLRFQVYQEINGKVRDAVISLIDQEREGEQIERSLLKNILDIFVEIGMGQMNHYENDFEEAMLKDTSAYYSRKASNWILEDSCPDYMLKAEECLKREKDRVANYLHSSSEAKLLEKVQHELLAVYATQLLEKEHSGCHALLKDDKVDDLSRMYRLFSKIPRGLEPVSNIFKQHVTAEGTALVKQAEDAASSKKAEKRDVVGVQEQFFVRKVIELHDKYMTYVNDCFQNHTLFHKALKEAFEIFCNKGVAGSSSAELLASFCDNLLKKGGSEKLSDEAIEDTLEKVVKLLAYISDKDLFAEFYRKKLARRLLFDKSANDEHERSILTKLKQQCGGQFTSKMEGMVTDLTLARENQASFVEYLTNNPNANPGMDLTVTVLTTGFWPSYKSFDLNLPAELVKCVEVFREFYQTKTKHRKLTFIYSLGTCNVNGKFDQKTIELSVTTSQAAALLLFNTSERLSYHEIMTQLNVGDDDVVRLLHSLSCAKYKILTKEPNTRTVSSSDVFEFNSKFTDRMRRIKIPLPPVDEKKKVIEDVDKDRRYAIDASIVRIMKSRKVLGYQQLVSECVEQLNRMFKPDVKAIKKRIEDLITRDYLERDKENPNMFKYLA</sequence>
<comment type="similarity">
    <text evidence="1 6 7">Belongs to the cullin family.</text>
</comment>
<dbReference type="SUPFAM" id="SSF46785">
    <property type="entry name" value="Winged helix' DNA-binding domain"/>
    <property type="match status" value="1"/>
</dbReference>
<dbReference type="InterPro" id="IPR036317">
    <property type="entry name" value="Cullin_homology_sf"/>
</dbReference>
<dbReference type="GO" id="GO:0009867">
    <property type="term" value="P:jasmonic acid mediated signaling pathway"/>
    <property type="evidence" value="ECO:0007669"/>
    <property type="project" value="UniProtKB-ARBA"/>
</dbReference>
<comment type="caution">
    <text evidence="9">The sequence shown here is derived from an EMBL/GenBank/DDBJ whole genome shotgun (WGS) entry which is preliminary data.</text>
</comment>
<accession>A0A830B9L5</accession>
<dbReference type="SMART" id="SM00884">
    <property type="entry name" value="Cullin_Nedd8"/>
    <property type="match status" value="1"/>
</dbReference>
<dbReference type="FunFam" id="1.20.1310.10:FF:000021">
    <property type="entry name" value="Cullin-1, putative"/>
    <property type="match status" value="1"/>
</dbReference>
<dbReference type="SUPFAM" id="SSF75632">
    <property type="entry name" value="Cullin homology domain"/>
    <property type="match status" value="1"/>
</dbReference>
<dbReference type="InterPro" id="IPR016158">
    <property type="entry name" value="Cullin_homology"/>
</dbReference>
<evidence type="ECO:0000256" key="4">
    <source>
        <dbReference type="ARBA" id="ARBA00022843"/>
    </source>
</evidence>
<dbReference type="Gene3D" id="1.10.10.10">
    <property type="entry name" value="Winged helix-like DNA-binding domain superfamily/Winged helix DNA-binding domain"/>
    <property type="match status" value="1"/>
</dbReference>
<dbReference type="FunFam" id="1.20.1310.10:FF:000025">
    <property type="entry name" value="Cullin-1, putative"/>
    <property type="match status" value="1"/>
</dbReference>
<dbReference type="Pfam" id="PF26557">
    <property type="entry name" value="Cullin_AB"/>
    <property type="match status" value="1"/>
</dbReference>
<evidence type="ECO:0000256" key="7">
    <source>
        <dbReference type="RuleBase" id="RU003829"/>
    </source>
</evidence>
<dbReference type="AlphaFoldDB" id="A0A830B9L5"/>
<evidence type="ECO:0000256" key="5">
    <source>
        <dbReference type="ARBA" id="ARBA00069612"/>
    </source>
</evidence>
<dbReference type="SUPFAM" id="SSF74788">
    <property type="entry name" value="Cullin repeat-like"/>
    <property type="match status" value="1"/>
</dbReference>
<dbReference type="OrthoDB" id="27073at2759"/>
<dbReference type="InterPro" id="IPR016159">
    <property type="entry name" value="Cullin_repeat-like_dom_sf"/>
</dbReference>
<evidence type="ECO:0000256" key="3">
    <source>
        <dbReference type="ARBA" id="ARBA00022786"/>
    </source>
</evidence>
<dbReference type="FunFam" id="1.20.1310.10:FF:000020">
    <property type="entry name" value="Cullin-1, putative"/>
    <property type="match status" value="1"/>
</dbReference>
<evidence type="ECO:0000256" key="6">
    <source>
        <dbReference type="PROSITE-ProRule" id="PRU00330"/>
    </source>
</evidence>
<dbReference type="FunFam" id="3.30.230.130:FF:000005">
    <property type="entry name" value="Cullin-1 like"/>
    <property type="match status" value="1"/>
</dbReference>
<protein>
    <recommendedName>
        <fullName evidence="5">Cullin-1</fullName>
    </recommendedName>
</protein>
<dbReference type="InterPro" id="IPR036390">
    <property type="entry name" value="WH_DNA-bd_sf"/>
</dbReference>
<feature type="domain" description="Cullin family profile" evidence="8">
    <location>
        <begin position="400"/>
        <end position="630"/>
    </location>
</feature>
<evidence type="ECO:0000313" key="9">
    <source>
        <dbReference type="EMBL" id="GFP81949.1"/>
    </source>
</evidence>
<dbReference type="InterPro" id="IPR036388">
    <property type="entry name" value="WH-like_DNA-bd_sf"/>
</dbReference>
<name>A0A830B9L5_9LAMI</name>
<keyword evidence="4" id="KW-0832">Ubl conjugation</keyword>
<evidence type="ECO:0000256" key="2">
    <source>
        <dbReference type="ARBA" id="ARBA00022499"/>
    </source>
</evidence>
<keyword evidence="2" id="KW-1017">Isopeptide bond</keyword>
<dbReference type="Gene3D" id="1.20.1310.10">
    <property type="entry name" value="Cullin Repeats"/>
    <property type="match status" value="4"/>
</dbReference>
<dbReference type="EMBL" id="BMAC01000036">
    <property type="protein sequence ID" value="GFP81949.1"/>
    <property type="molecule type" value="Genomic_DNA"/>
</dbReference>